<feature type="compositionally biased region" description="Polar residues" evidence="1">
    <location>
        <begin position="133"/>
        <end position="155"/>
    </location>
</feature>
<feature type="region of interest" description="Disordered" evidence="1">
    <location>
        <begin position="133"/>
        <end position="157"/>
    </location>
</feature>
<dbReference type="Proteomes" id="UP000756921">
    <property type="component" value="Unassembled WGS sequence"/>
</dbReference>
<evidence type="ECO:0000256" key="1">
    <source>
        <dbReference type="SAM" id="MobiDB-lite"/>
    </source>
</evidence>
<comment type="caution">
    <text evidence="2">The sequence shown here is derived from an EMBL/GenBank/DDBJ whole genome shotgun (WGS) entry which is preliminary data.</text>
</comment>
<gene>
    <name evidence="2" type="ORF">PMIN01_12590</name>
</gene>
<organism evidence="2 3">
    <name type="scientific">Paraphaeosphaeria minitans</name>
    <dbReference type="NCBI Taxonomy" id="565426"/>
    <lineage>
        <taxon>Eukaryota</taxon>
        <taxon>Fungi</taxon>
        <taxon>Dikarya</taxon>
        <taxon>Ascomycota</taxon>
        <taxon>Pezizomycotina</taxon>
        <taxon>Dothideomycetes</taxon>
        <taxon>Pleosporomycetidae</taxon>
        <taxon>Pleosporales</taxon>
        <taxon>Massarineae</taxon>
        <taxon>Didymosphaeriaceae</taxon>
        <taxon>Paraphaeosphaeria</taxon>
    </lineage>
</organism>
<evidence type="ECO:0000313" key="3">
    <source>
        <dbReference type="Proteomes" id="UP000756921"/>
    </source>
</evidence>
<keyword evidence="3" id="KW-1185">Reference proteome</keyword>
<sequence length="745" mass="81059">MGGLRQPRRERGEREAEGGERQDDLRRTQLRRLDSGALVCVSTEWAARAAPDKDGLGGPVGLSRRWLLISRVLDAPCLGQRQSPPSSPVIYRAANGIRCLDLASLAGCVPGGAGLTSTGDVSLLSLGQHRLTAQHSTAQHSTAHPRQPPAASSPTGVHLPFARSAFARLSSRRRWWLLATTTTAQRTRHPSPVDAPPPTSPSQAHLLSPVEIDQQHSSQRFLWTRNEDVRFCGEPGTAIGCRLLLAARRAGTLRIPEHVLNFQRIEALGKPFCSCFAPPLLPAAAHAALPPRNPVIAVATWTRAVVRVAARNRVVGHPVGLRHNKTNIHTYQQSPGLQPHNAAGPIQTWSAAHAPSQFFSAALESLELWAARCAIAGESRTRHSGPSSTLHQIMLTELVHRCAVSQERQRRHPRGLVKPRERISPKSHGTAADHPKPEKPPLNKRQPFSESSTTHVPAHPYFCRLSVRGDVTNRSTMSCNTLSEPYTKRWAFIRRLTVAMALLSERGGPSYVRIHASTAVHSTLVEYANAHNSTLEYTVYEDRFDATRVEHKSARFQHPHGDKGMAPSIVQSRVFAQLNAGYSGMPRHDAVSGANTGSSKVARAMVICGVHWCFETCVSAGGVRSEVSELRLKASTQRNCLDLVGEATRLAIFRLRTALPFQTALSTAHQAARGTLAPFTSPSLPSTPSSSVPTNLPLTTISVRSNVIAKHAMHSPSAAPSPNLPLSRAGSPSRHMLYRTAYTRL</sequence>
<dbReference type="AlphaFoldDB" id="A0A9P6G5Z1"/>
<name>A0A9P6G5Z1_9PLEO</name>
<protein>
    <submittedName>
        <fullName evidence="2">Uncharacterized protein</fullName>
    </submittedName>
</protein>
<feature type="compositionally biased region" description="Basic and acidic residues" evidence="1">
    <location>
        <begin position="7"/>
        <end position="25"/>
    </location>
</feature>
<feature type="compositionally biased region" description="Basic and acidic residues" evidence="1">
    <location>
        <begin position="431"/>
        <end position="441"/>
    </location>
</feature>
<accession>A0A9P6G5Z1</accession>
<feature type="region of interest" description="Disordered" evidence="1">
    <location>
        <begin position="181"/>
        <end position="205"/>
    </location>
</feature>
<feature type="region of interest" description="Disordered" evidence="1">
    <location>
        <begin position="1"/>
        <end position="25"/>
    </location>
</feature>
<feature type="compositionally biased region" description="Polar residues" evidence="1">
    <location>
        <begin position="446"/>
        <end position="455"/>
    </location>
</feature>
<feature type="region of interest" description="Disordered" evidence="1">
    <location>
        <begin position="404"/>
        <end position="455"/>
    </location>
</feature>
<reference evidence="2" key="1">
    <citation type="journal article" date="2020" name="Mol. Plant Microbe Interact.">
        <title>Genome Sequence of the Biocontrol Agent Coniothyrium minitans strain Conio (IMI 134523).</title>
        <authorList>
            <person name="Patel D."/>
            <person name="Shittu T.A."/>
            <person name="Baroncelli R."/>
            <person name="Muthumeenakshi S."/>
            <person name="Osborne T.H."/>
            <person name="Janganan T.K."/>
            <person name="Sreenivasaprasad S."/>
        </authorList>
    </citation>
    <scope>NUCLEOTIDE SEQUENCE</scope>
    <source>
        <strain evidence="2">Conio</strain>
    </source>
</reference>
<dbReference type="OrthoDB" id="10689004at2759"/>
<dbReference type="EMBL" id="WJXW01000016">
    <property type="protein sequence ID" value="KAF9729726.1"/>
    <property type="molecule type" value="Genomic_DNA"/>
</dbReference>
<evidence type="ECO:0000313" key="2">
    <source>
        <dbReference type="EMBL" id="KAF9729726.1"/>
    </source>
</evidence>
<proteinExistence type="predicted"/>